<feature type="domain" description="FAD-binding PCMH-type" evidence="9">
    <location>
        <begin position="170"/>
        <end position="349"/>
    </location>
</feature>
<dbReference type="CDD" id="cd06564">
    <property type="entry name" value="GH20_DspB_LnbB-like"/>
    <property type="match status" value="1"/>
</dbReference>
<evidence type="ECO:0000256" key="3">
    <source>
        <dbReference type="ARBA" id="ARBA00006285"/>
    </source>
</evidence>
<keyword evidence="5" id="KW-0378">Hydrolase</keyword>
<dbReference type="InterPro" id="IPR029018">
    <property type="entry name" value="Hex-like_dom2"/>
</dbReference>
<keyword evidence="6" id="KW-0326">Glycosidase</keyword>
<organism evidence="10 11">
    <name type="scientific">Penicillium antarcticum</name>
    <dbReference type="NCBI Taxonomy" id="416450"/>
    <lineage>
        <taxon>Eukaryota</taxon>
        <taxon>Fungi</taxon>
        <taxon>Dikarya</taxon>
        <taxon>Ascomycota</taxon>
        <taxon>Pezizomycotina</taxon>
        <taxon>Eurotiomycetes</taxon>
        <taxon>Eurotiomycetidae</taxon>
        <taxon>Eurotiales</taxon>
        <taxon>Aspergillaceae</taxon>
        <taxon>Penicillium</taxon>
    </lineage>
</organism>
<evidence type="ECO:0000313" key="11">
    <source>
        <dbReference type="Proteomes" id="UP000191672"/>
    </source>
</evidence>
<evidence type="ECO:0000256" key="6">
    <source>
        <dbReference type="ARBA" id="ARBA00023295"/>
    </source>
</evidence>
<dbReference type="PANTHER" id="PTHR43678">
    <property type="entry name" value="PUTATIVE (AFU_ORTHOLOGUE AFUA_2G00640)-RELATED"/>
    <property type="match status" value="1"/>
</dbReference>
<dbReference type="InterPro" id="IPR012951">
    <property type="entry name" value="BBE"/>
</dbReference>
<evidence type="ECO:0000256" key="5">
    <source>
        <dbReference type="ARBA" id="ARBA00022801"/>
    </source>
</evidence>
<dbReference type="EC" id="3.2.1.52" evidence="4"/>
<evidence type="ECO:0000256" key="1">
    <source>
        <dbReference type="ARBA" id="ARBA00001231"/>
    </source>
</evidence>
<dbReference type="EMBL" id="MDYN01000017">
    <property type="protein sequence ID" value="OQD83394.1"/>
    <property type="molecule type" value="Genomic_DNA"/>
</dbReference>
<dbReference type="InterPro" id="IPR006094">
    <property type="entry name" value="Oxid_FAD_bind_N"/>
</dbReference>
<name>A0A1V6Q2E6_9EURO</name>
<dbReference type="InterPro" id="IPR017853">
    <property type="entry name" value="GH"/>
</dbReference>
<dbReference type="GO" id="GO:0016491">
    <property type="term" value="F:oxidoreductase activity"/>
    <property type="evidence" value="ECO:0007669"/>
    <property type="project" value="InterPro"/>
</dbReference>
<dbReference type="PROSITE" id="PS51387">
    <property type="entry name" value="FAD_PCMH"/>
    <property type="match status" value="1"/>
</dbReference>
<comment type="caution">
    <text evidence="10">The sequence shown here is derived from an EMBL/GenBank/DDBJ whole genome shotgun (WGS) entry which is preliminary data.</text>
</comment>
<dbReference type="InterPro" id="IPR036318">
    <property type="entry name" value="FAD-bd_PCMH-like_sf"/>
</dbReference>
<dbReference type="InterPro" id="IPR013320">
    <property type="entry name" value="ConA-like_dom_sf"/>
</dbReference>
<dbReference type="GO" id="GO:0005975">
    <property type="term" value="P:carbohydrate metabolic process"/>
    <property type="evidence" value="ECO:0007669"/>
    <property type="project" value="InterPro"/>
</dbReference>
<feature type="chain" id="PRO_5012935257" description="beta-N-acetylhexosaminidase" evidence="8">
    <location>
        <begin position="26"/>
        <end position="1320"/>
    </location>
</feature>
<dbReference type="Proteomes" id="UP000191672">
    <property type="component" value="Unassembled WGS sequence"/>
</dbReference>
<dbReference type="SUPFAM" id="SSF55545">
    <property type="entry name" value="beta-N-acetylhexosaminidase-like domain"/>
    <property type="match status" value="1"/>
</dbReference>
<dbReference type="Pfam" id="PF08031">
    <property type="entry name" value="BBE"/>
    <property type="match status" value="1"/>
</dbReference>
<dbReference type="SUPFAM" id="SSF56176">
    <property type="entry name" value="FAD-binding/transporter-associated domain-like"/>
    <property type="match status" value="1"/>
</dbReference>
<reference evidence="11" key="1">
    <citation type="journal article" date="2017" name="Nat. Microbiol.">
        <title>Global analysis of biosynthetic gene clusters reveals vast potential of secondary metabolite production in Penicillium species.</title>
        <authorList>
            <person name="Nielsen J.C."/>
            <person name="Grijseels S."/>
            <person name="Prigent S."/>
            <person name="Ji B."/>
            <person name="Dainat J."/>
            <person name="Nielsen K.F."/>
            <person name="Frisvad J.C."/>
            <person name="Workman M."/>
            <person name="Nielsen J."/>
        </authorList>
    </citation>
    <scope>NUCLEOTIDE SEQUENCE [LARGE SCALE GENOMIC DNA]</scope>
    <source>
        <strain evidence="11">IBT 31811</strain>
    </source>
</reference>
<dbReference type="PRINTS" id="PR00738">
    <property type="entry name" value="GLHYDRLASE20"/>
</dbReference>
<comment type="similarity">
    <text evidence="3">Belongs to the glycosyl hydrolase 20 family.</text>
</comment>
<dbReference type="InterPro" id="IPR016169">
    <property type="entry name" value="FAD-bd_PCMH_sub2"/>
</dbReference>
<dbReference type="InterPro" id="IPR025705">
    <property type="entry name" value="Beta_hexosaminidase_sua/sub"/>
</dbReference>
<sequence length="1320" mass="144240">MAPHRFCAGVLLSALLLAVPGEAGASQKVSSPSISGAPLFDSEKIQLTDCVVTNLSQSQSALVGFGGNGTNQTTRSWGGCKIFPGDRQWPSQSVWSTLDNLLDGALIKTVPLAASCYSLWPEYDQRECEIISSQWTDSNIHAADPASVMWPLFEGRSCLPTTNASASCTVGGYSTYAVNVSNVAQIQLAVNFARNTGIRLVVKNTGHDFNGKSAGAGSLGIWTHNLKDIEYHSNYQSSGYRGPAVKIGAGVQAFEVYEKGKQLGFTAVGGEGRTVGVAGGYVLGGGHSPLSSKYGLAADQVLALEVVLANGRFVTVTEKNDPDLFWALRGGGGGTFGIVTSLISRVYPKTGVTVSTFNFSTGNNVTVETFWAGVRSYLDRFPAHADAGTYAYFWVMATGPNSFSFLMNPFFALNHTVDQFNALIKPWYDELHDLGIPIQPNSTYYDNFHDGWTAGFPLETVASSEMMTGSRLFPRANWENPTTLNSTFNALRATVSSGFPLLAFNMKAELLEGNSPNSANPAFRETLMHAITSTSWTKTTSNAAIKSKMDYFTNEVLGKWRSTCPDAGAYMSESDIQEPNFQQAFYGTNYDRLYDLKQRYDPTFLFYTPTGIGSENWIVKSLDGLPDQNGRYAHLLTVPTTPFTETGGHYDLSNLAGIVVDSKHADSVDNDGQTLIPPTLQQFAETFQGDLKSVLDLDLKVSQGTKRKENTIFVTLSNQTGFHDVAGRFTSEAYALTVDDRGIVITGASPLGAWWGTRSVIQAAVIGDLSLAKGSGVDAPGWGTRGAMLDAGRKYHPPEFLIEMCSYLSFFKQNTFHLHISDNLYNNLNVYSAERSMELYAAFRLWSEDEAVAGLNRRANESYTREQFDHVQTQCAQRGVTIIPEIEAPGHALVIVQWKPELGLDDLSMLNISHPDTIPTMKTIWRTFLPWFHSKTVHIGADEYDGKLVSDYTQFVNEMNTFIEEESSGRQQMRIWGTFTPKQGANVSKSVTYQHWDVSADKPYYDYIQNGYNVLNSDDYMYLVGGWSGSFGQELELSKIFQGPFGAPFSPNTFDSSNKSDNPLRDNPRVLGHAAALWNDYGPNSTTALQTYYSWRNALPALADKQWGGNITESDYASVFDQLQAAVPAQNLDRRIPSKSDTILHYTFDGNSNTVTDHSGNGYHGKVHGCKVSDSTLHLANGCYLETPLGSKGRDYTLSFKVKPTSHTPGTLFSGPDSSFVNGNGTISNATLINGGNPYSLNYTLPLNAWTDVSLIGRGNATFLTVSGSECETQTMEFLTKIGVNGEFFVWAPIAIEAPLAWIGKGFTGSMKEIMLKGSA</sequence>
<comment type="similarity">
    <text evidence="2">Belongs to the oxygen-dependent FAD-linked oxidoreductase family.</text>
</comment>
<evidence type="ECO:0000256" key="4">
    <source>
        <dbReference type="ARBA" id="ARBA00012663"/>
    </source>
</evidence>
<comment type="catalytic activity">
    <reaction evidence="1">
        <text>Hydrolysis of terminal non-reducing N-acetyl-D-hexosamine residues in N-acetyl-beta-D-hexosaminides.</text>
        <dbReference type="EC" id="3.2.1.52"/>
    </reaction>
</comment>
<dbReference type="GO" id="GO:0071949">
    <property type="term" value="F:FAD binding"/>
    <property type="evidence" value="ECO:0007669"/>
    <property type="project" value="InterPro"/>
</dbReference>
<accession>A0A1V6Q2E6</accession>
<dbReference type="InterPro" id="IPR015882">
    <property type="entry name" value="HEX_bac_N"/>
</dbReference>
<feature type="signal peptide" evidence="8">
    <location>
        <begin position="1"/>
        <end position="25"/>
    </location>
</feature>
<dbReference type="SUPFAM" id="SSF49899">
    <property type="entry name" value="Concanavalin A-like lectins/glucanases"/>
    <property type="match status" value="1"/>
</dbReference>
<gene>
    <name evidence="10" type="ORF">PENANT_c017G09077</name>
</gene>
<keyword evidence="11" id="KW-1185">Reference proteome</keyword>
<dbReference type="InterPro" id="IPR052764">
    <property type="entry name" value="GH20_Enzymes"/>
</dbReference>
<dbReference type="SUPFAM" id="SSF51445">
    <property type="entry name" value="(Trans)glycosidases"/>
    <property type="match status" value="1"/>
</dbReference>
<protein>
    <recommendedName>
        <fullName evidence="4">beta-N-acetylhexosaminidase</fullName>
        <ecNumber evidence="4">3.2.1.52</ecNumber>
    </recommendedName>
</protein>
<dbReference type="Gene3D" id="3.30.465.10">
    <property type="match status" value="2"/>
</dbReference>
<dbReference type="PANTHER" id="PTHR43678:SF1">
    <property type="entry name" value="BETA-N-ACETYLHEXOSAMINIDASE"/>
    <property type="match status" value="1"/>
</dbReference>
<evidence type="ECO:0000256" key="8">
    <source>
        <dbReference type="SAM" id="SignalP"/>
    </source>
</evidence>
<evidence type="ECO:0000313" key="10">
    <source>
        <dbReference type="EMBL" id="OQD83394.1"/>
    </source>
</evidence>
<dbReference type="STRING" id="416450.A0A1V6Q2E6"/>
<dbReference type="Gene3D" id="3.30.379.10">
    <property type="entry name" value="Chitobiase/beta-hexosaminidase domain 2-like"/>
    <property type="match status" value="1"/>
</dbReference>
<evidence type="ECO:0000256" key="7">
    <source>
        <dbReference type="PIRSR" id="PIRSR625705-1"/>
    </source>
</evidence>
<feature type="active site" description="Proton donor" evidence="7">
    <location>
        <position position="943"/>
    </location>
</feature>
<proteinExistence type="inferred from homology"/>
<dbReference type="Gene3D" id="3.20.20.80">
    <property type="entry name" value="Glycosidases"/>
    <property type="match status" value="1"/>
</dbReference>
<dbReference type="InterPro" id="IPR016166">
    <property type="entry name" value="FAD-bd_PCMH"/>
</dbReference>
<dbReference type="Gene3D" id="2.60.120.200">
    <property type="match status" value="1"/>
</dbReference>
<keyword evidence="8" id="KW-0732">Signal</keyword>
<evidence type="ECO:0000256" key="2">
    <source>
        <dbReference type="ARBA" id="ARBA00005466"/>
    </source>
</evidence>
<dbReference type="InterPro" id="IPR015883">
    <property type="entry name" value="Glyco_hydro_20_cat"/>
</dbReference>
<dbReference type="GO" id="GO:0004563">
    <property type="term" value="F:beta-N-acetylhexosaminidase activity"/>
    <property type="evidence" value="ECO:0007669"/>
    <property type="project" value="UniProtKB-EC"/>
</dbReference>
<dbReference type="Pfam" id="PF02838">
    <property type="entry name" value="Glyco_hydro_20b"/>
    <property type="match status" value="1"/>
</dbReference>
<dbReference type="Pfam" id="PF01565">
    <property type="entry name" value="FAD_binding_4"/>
    <property type="match status" value="1"/>
</dbReference>
<dbReference type="Pfam" id="PF00728">
    <property type="entry name" value="Glyco_hydro_20"/>
    <property type="match status" value="1"/>
</dbReference>
<evidence type="ECO:0000259" key="9">
    <source>
        <dbReference type="PROSITE" id="PS51387"/>
    </source>
</evidence>